<keyword evidence="3" id="KW-0687">Ribonucleoprotein</keyword>
<dbReference type="Proteomes" id="UP000663870">
    <property type="component" value="Unassembled WGS sequence"/>
</dbReference>
<reference evidence="5" key="1">
    <citation type="submission" date="2021-02" db="EMBL/GenBank/DDBJ databases">
        <authorList>
            <person name="Nowell W R."/>
        </authorList>
    </citation>
    <scope>NUCLEOTIDE SEQUENCE</scope>
</reference>
<dbReference type="AlphaFoldDB" id="A0A814U7W9"/>
<dbReference type="PIRSF" id="PIRSF002122">
    <property type="entry name" value="RPS7p_RPS7a_RPS5e_RPS7o"/>
    <property type="match status" value="1"/>
</dbReference>
<gene>
    <name evidence="5" type="ORF">JXQ802_LOCUS22900</name>
</gene>
<organism evidence="5 6">
    <name type="scientific">Rotaria sordida</name>
    <dbReference type="NCBI Taxonomy" id="392033"/>
    <lineage>
        <taxon>Eukaryota</taxon>
        <taxon>Metazoa</taxon>
        <taxon>Spiralia</taxon>
        <taxon>Gnathifera</taxon>
        <taxon>Rotifera</taxon>
        <taxon>Eurotatoria</taxon>
        <taxon>Bdelloidea</taxon>
        <taxon>Philodinida</taxon>
        <taxon>Philodinidae</taxon>
        <taxon>Rotaria</taxon>
    </lineage>
</organism>
<evidence type="ECO:0000313" key="6">
    <source>
        <dbReference type="Proteomes" id="UP000663870"/>
    </source>
</evidence>
<dbReference type="GO" id="GO:1990904">
    <property type="term" value="C:ribonucleoprotein complex"/>
    <property type="evidence" value="ECO:0007669"/>
    <property type="project" value="UniProtKB-KW"/>
</dbReference>
<dbReference type="GO" id="GO:0005840">
    <property type="term" value="C:ribosome"/>
    <property type="evidence" value="ECO:0007669"/>
    <property type="project" value="UniProtKB-KW"/>
</dbReference>
<dbReference type="Gene3D" id="1.10.455.10">
    <property type="entry name" value="Ribosomal protein S7 domain"/>
    <property type="match status" value="1"/>
</dbReference>
<feature type="domain" description="Small ribosomal subunit protein uS7" evidence="4">
    <location>
        <begin position="2"/>
        <end position="110"/>
    </location>
</feature>
<evidence type="ECO:0000256" key="2">
    <source>
        <dbReference type="ARBA" id="ARBA00022980"/>
    </source>
</evidence>
<dbReference type="InterPro" id="IPR000235">
    <property type="entry name" value="Ribosomal_uS7"/>
</dbReference>
<dbReference type="SUPFAM" id="SSF47973">
    <property type="entry name" value="Ribosomal protein S7"/>
    <property type="match status" value="1"/>
</dbReference>
<dbReference type="InterPro" id="IPR023798">
    <property type="entry name" value="Ribosomal_uS7_dom"/>
</dbReference>
<sequence length="117" mass="13217">MTMRVVADAFYIIYQRTGENPVQILIDAVINSGARQNLIRMDRFGLNRGETIDTSPLQRINQPVSSLCTGARNSSFKSIKTISECLADELINASKQSYLSFAVRRKDQLEGVQRQYD</sequence>
<dbReference type="GO" id="GO:0006412">
    <property type="term" value="P:translation"/>
    <property type="evidence" value="ECO:0007669"/>
    <property type="project" value="InterPro"/>
</dbReference>
<name>A0A814U7W9_9BILA</name>
<keyword evidence="2" id="KW-0689">Ribosomal protein</keyword>
<dbReference type="Pfam" id="PF00177">
    <property type="entry name" value="Ribosomal_S7"/>
    <property type="match status" value="1"/>
</dbReference>
<dbReference type="InterPro" id="IPR036823">
    <property type="entry name" value="Ribosomal_uS7_dom_sf"/>
</dbReference>
<comment type="caution">
    <text evidence="5">The sequence shown here is derived from an EMBL/GenBank/DDBJ whole genome shotgun (WGS) entry which is preliminary data.</text>
</comment>
<evidence type="ECO:0000256" key="3">
    <source>
        <dbReference type="ARBA" id="ARBA00023274"/>
    </source>
</evidence>
<comment type="similarity">
    <text evidence="1">Belongs to the universal ribosomal protein uS7 family.</text>
</comment>
<evidence type="ECO:0000313" key="5">
    <source>
        <dbReference type="EMBL" id="CAF1172887.1"/>
    </source>
</evidence>
<evidence type="ECO:0000259" key="4">
    <source>
        <dbReference type="Pfam" id="PF00177"/>
    </source>
</evidence>
<accession>A0A814U7W9</accession>
<protein>
    <recommendedName>
        <fullName evidence="4">Small ribosomal subunit protein uS7 domain-containing protein</fullName>
    </recommendedName>
</protein>
<evidence type="ECO:0000256" key="1">
    <source>
        <dbReference type="ARBA" id="ARBA00007151"/>
    </source>
</evidence>
<keyword evidence="6" id="KW-1185">Reference proteome</keyword>
<dbReference type="PANTHER" id="PTHR11205">
    <property type="entry name" value="RIBOSOMAL PROTEIN S7"/>
    <property type="match status" value="1"/>
</dbReference>
<dbReference type="EMBL" id="CAJNOL010000707">
    <property type="protein sequence ID" value="CAF1172887.1"/>
    <property type="molecule type" value="Genomic_DNA"/>
</dbReference>
<proteinExistence type="inferred from homology"/>